<keyword evidence="2" id="KW-0808">Transferase</keyword>
<accession>A0A8J2YI87</accession>
<protein>
    <submittedName>
        <fullName evidence="2">Acyltransferase</fullName>
    </submittedName>
</protein>
<dbReference type="RefSeq" id="WP_188409812.1">
    <property type="nucleotide sequence ID" value="NZ_BMCP01000002.1"/>
</dbReference>
<feature type="transmembrane region" description="Helical" evidence="1">
    <location>
        <begin position="54"/>
        <end position="71"/>
    </location>
</feature>
<dbReference type="PANTHER" id="PTHR23028:SF53">
    <property type="entry name" value="ACYL_TRANSF_3 DOMAIN-CONTAINING PROTEIN"/>
    <property type="match status" value="1"/>
</dbReference>
<keyword evidence="1" id="KW-0812">Transmembrane</keyword>
<keyword evidence="2" id="KW-0012">Acyltransferase</keyword>
<feature type="transmembrane region" description="Helical" evidence="1">
    <location>
        <begin position="91"/>
        <end position="111"/>
    </location>
</feature>
<dbReference type="EMBL" id="BMCP01000002">
    <property type="protein sequence ID" value="GGE44763.1"/>
    <property type="molecule type" value="Genomic_DNA"/>
</dbReference>
<feature type="transmembrane region" description="Helical" evidence="1">
    <location>
        <begin position="210"/>
        <end position="227"/>
    </location>
</feature>
<feature type="transmembrane region" description="Helical" evidence="1">
    <location>
        <begin position="148"/>
        <end position="172"/>
    </location>
</feature>
<dbReference type="AlphaFoldDB" id="A0A8J2YI87"/>
<dbReference type="PANTHER" id="PTHR23028">
    <property type="entry name" value="ACETYLTRANSFERASE"/>
    <property type="match status" value="1"/>
</dbReference>
<dbReference type="InterPro" id="IPR050879">
    <property type="entry name" value="Acyltransferase_3"/>
</dbReference>
<evidence type="ECO:0000256" key="1">
    <source>
        <dbReference type="SAM" id="Phobius"/>
    </source>
</evidence>
<feature type="transmembrane region" description="Helical" evidence="1">
    <location>
        <begin position="179"/>
        <end position="198"/>
    </location>
</feature>
<keyword evidence="3" id="KW-1185">Reference proteome</keyword>
<feature type="transmembrane region" description="Helical" evidence="1">
    <location>
        <begin position="236"/>
        <end position="254"/>
    </location>
</feature>
<feature type="transmembrane region" description="Helical" evidence="1">
    <location>
        <begin position="314"/>
        <end position="333"/>
    </location>
</feature>
<evidence type="ECO:0000313" key="2">
    <source>
        <dbReference type="EMBL" id="GGE44763.1"/>
    </source>
</evidence>
<reference evidence="2" key="1">
    <citation type="journal article" date="2014" name="Int. J. Syst. Evol. Microbiol.">
        <title>Complete genome sequence of Corynebacterium casei LMG S-19264T (=DSM 44701T), isolated from a smear-ripened cheese.</title>
        <authorList>
            <consortium name="US DOE Joint Genome Institute (JGI-PGF)"/>
            <person name="Walter F."/>
            <person name="Albersmeier A."/>
            <person name="Kalinowski J."/>
            <person name="Ruckert C."/>
        </authorList>
    </citation>
    <scope>NUCLEOTIDE SEQUENCE</scope>
    <source>
        <strain evidence="2">CCM 7684</strain>
    </source>
</reference>
<keyword evidence="1" id="KW-1133">Transmembrane helix</keyword>
<proteinExistence type="predicted"/>
<dbReference type="GO" id="GO:0000271">
    <property type="term" value="P:polysaccharide biosynthetic process"/>
    <property type="evidence" value="ECO:0007669"/>
    <property type="project" value="TreeGrafter"/>
</dbReference>
<dbReference type="GO" id="GO:0016746">
    <property type="term" value="F:acyltransferase activity"/>
    <property type="evidence" value="ECO:0007669"/>
    <property type="project" value="UniProtKB-KW"/>
</dbReference>
<sequence length="367" mass="39856">MTLADAFVSKRNNFTAVRLLAALAVVLSHAFYISTGVTESEPLISSTGLSLGGHAVNLFFGISGCLILASWERHPDPLRFALARTLRIMPALIVAACVMVVSGMWLTQLPLTDYLTSSKLGAFLLKAFSFNARATLPGVFESQVPTNIVLMTIWTLKYEVAAYLGVLVFGLIGLTRSRFFYPVALTVCIAAEVALALWPEIAQKHTSLPHFARFGFCFVLGMSAWRFRAYVRLDGTLFLVAIAALATATLFGGLPRALLYPAEIYAGLWVALSPRLPVVGWLQQTDLSYGIYLYGWPISQALQVQWPGVGMPSLVALSMVLAVGAAALSWIMVERPSVRALPRMTAWAMMRATKPIIVAPSQNPSNG</sequence>
<evidence type="ECO:0000313" key="3">
    <source>
        <dbReference type="Proteomes" id="UP000602745"/>
    </source>
</evidence>
<keyword evidence="1" id="KW-0472">Membrane</keyword>
<dbReference type="GO" id="GO:0016020">
    <property type="term" value="C:membrane"/>
    <property type="evidence" value="ECO:0007669"/>
    <property type="project" value="TreeGrafter"/>
</dbReference>
<comment type="caution">
    <text evidence="2">The sequence shown here is derived from an EMBL/GenBank/DDBJ whole genome shotgun (WGS) entry which is preliminary data.</text>
</comment>
<organism evidence="2 3">
    <name type="scientific">Agaricicola taiwanensis</name>
    <dbReference type="NCBI Taxonomy" id="591372"/>
    <lineage>
        <taxon>Bacteria</taxon>
        <taxon>Pseudomonadati</taxon>
        <taxon>Pseudomonadota</taxon>
        <taxon>Alphaproteobacteria</taxon>
        <taxon>Rhodobacterales</taxon>
        <taxon>Paracoccaceae</taxon>
        <taxon>Agaricicola</taxon>
    </lineage>
</organism>
<gene>
    <name evidence="2" type="ORF">GCM10007276_22360</name>
</gene>
<name>A0A8J2YI87_9RHOB</name>
<dbReference type="Proteomes" id="UP000602745">
    <property type="component" value="Unassembled WGS sequence"/>
</dbReference>
<reference evidence="2" key="2">
    <citation type="submission" date="2020-09" db="EMBL/GenBank/DDBJ databases">
        <authorList>
            <person name="Sun Q."/>
            <person name="Sedlacek I."/>
        </authorList>
    </citation>
    <scope>NUCLEOTIDE SEQUENCE</scope>
    <source>
        <strain evidence="2">CCM 7684</strain>
    </source>
</reference>